<dbReference type="InterPro" id="IPR042099">
    <property type="entry name" value="ANL_N_sf"/>
</dbReference>
<dbReference type="InterPro" id="IPR025110">
    <property type="entry name" value="AMP-bd_C"/>
</dbReference>
<dbReference type="SMART" id="SM01294">
    <property type="entry name" value="PKS_PP_betabranch"/>
    <property type="match status" value="1"/>
</dbReference>
<reference evidence="7 8" key="1">
    <citation type="submission" date="2019-03" db="EMBL/GenBank/DDBJ databases">
        <title>Deep-cultivation of Planctomycetes and their phenomic and genomic characterization uncovers novel biology.</title>
        <authorList>
            <person name="Wiegand S."/>
            <person name="Jogler M."/>
            <person name="Boedeker C."/>
            <person name="Pinto D."/>
            <person name="Vollmers J."/>
            <person name="Rivas-Marin E."/>
            <person name="Kohn T."/>
            <person name="Peeters S.H."/>
            <person name="Heuer A."/>
            <person name="Rast P."/>
            <person name="Oberbeckmann S."/>
            <person name="Bunk B."/>
            <person name="Jeske O."/>
            <person name="Meyerdierks A."/>
            <person name="Storesund J.E."/>
            <person name="Kallscheuer N."/>
            <person name="Luecker S."/>
            <person name="Lage O.M."/>
            <person name="Pohl T."/>
            <person name="Merkel B.J."/>
            <person name="Hornburger P."/>
            <person name="Mueller R.-W."/>
            <person name="Bruemmer F."/>
            <person name="Labrenz M."/>
            <person name="Spormann A.M."/>
            <person name="Op den Camp H."/>
            <person name="Overmann J."/>
            <person name="Amann R."/>
            <person name="Jetten M.S.M."/>
            <person name="Mascher T."/>
            <person name="Medema M.H."/>
            <person name="Devos D.P."/>
            <person name="Kaster A.-K."/>
            <person name="Ovreas L."/>
            <person name="Rohde M."/>
            <person name="Galperin M.Y."/>
            <person name="Jogler C."/>
        </authorList>
    </citation>
    <scope>NUCLEOTIDE SEQUENCE [LARGE SCALE GENOMIC DNA]</scope>
    <source>
        <strain evidence="7 8">V144</strain>
    </source>
</reference>
<dbReference type="Gene3D" id="3.30.300.30">
    <property type="match status" value="1"/>
</dbReference>
<dbReference type="GO" id="GO:0004467">
    <property type="term" value="F:long-chain fatty acid-CoA ligase activity"/>
    <property type="evidence" value="ECO:0007669"/>
    <property type="project" value="UniProtKB-EC"/>
</dbReference>
<dbReference type="InterPro" id="IPR009081">
    <property type="entry name" value="PP-bd_ACP"/>
</dbReference>
<dbReference type="PANTHER" id="PTHR43201">
    <property type="entry name" value="ACYL-COA SYNTHETASE"/>
    <property type="match status" value="1"/>
</dbReference>
<evidence type="ECO:0000256" key="5">
    <source>
        <dbReference type="SAM" id="MobiDB-lite"/>
    </source>
</evidence>
<dbReference type="Proteomes" id="UP000318704">
    <property type="component" value="Chromosome"/>
</dbReference>
<dbReference type="Gene3D" id="1.10.1200.10">
    <property type="entry name" value="ACP-like"/>
    <property type="match status" value="1"/>
</dbReference>
<proteinExistence type="inferred from homology"/>
<dbReference type="Pfam" id="PF00501">
    <property type="entry name" value="AMP-binding"/>
    <property type="match status" value="1"/>
</dbReference>
<dbReference type="GO" id="GO:0031956">
    <property type="term" value="F:medium-chain fatty acid-CoA ligase activity"/>
    <property type="evidence" value="ECO:0007669"/>
    <property type="project" value="TreeGrafter"/>
</dbReference>
<dbReference type="PROSITE" id="PS50075">
    <property type="entry name" value="CARRIER"/>
    <property type="match status" value="1"/>
</dbReference>
<evidence type="ECO:0000259" key="6">
    <source>
        <dbReference type="PROSITE" id="PS50075"/>
    </source>
</evidence>
<sequence length="701" mass="77805">MNICEHLTVSAQIFPEREALVFNGIRFTYAELEHLSSQAACYLQEFAVHPGDRVAIALPNTPAFVVWYYAVLRVGAIAVSVSTRLTPQEIRFIVEDCTAVALVVVESKSVDLQSQMPACMQHLISVSEAGDKISDEFLSVSESGPIDIYPTKPDDPAVILYTSGTTGFPKGATLSHQNVRATVHAFNNLCGLNQDDRILCSVPLFHCYGQNALLNSGFHAAATIVLQQRFDLNESKSLIMDEGVNKLFGVPTMFQLLEETCSLEDLKSINYCFSAATTLPQIVAERWQQKFKMPIYEGYGLTETAPFASYNHRLKFIPGSIGSPVDLVEMKVVHTETGETCVPGELGEIVVRGPNVMLGYWNRPDDTAIAIRDGWFHSGDIGRIDEQGYFYIVDRVKDMISIAGLKVFPAEVERTLHEHAAISDVAVVGLADAILGEKVVAFIVLAKDLQTGSEVTHTEVLEQLREFCQQNLASYKMPKHLLLIDELPRNPSGKVLKRVLREQAESMITETQQEIQPKTDIDVSVSTEESEREAAKQKVHSAWVMEMLKSHPANRLREITSMLQLDVQQMLQLDELPNADERFIEAGLDSLLIVDLQERLKQRLGHAVDLPATLVFDYPSIAELAAFLSSILEEIHSNDDSDRETSGSSVSREQTVKIPQKEGGGDILFTDNPSETSDLEAEIEGLSEQEALEQLIRELKN</sequence>
<keyword evidence="2" id="KW-0596">Phosphopantetheine</keyword>
<dbReference type="SUPFAM" id="SSF56801">
    <property type="entry name" value="Acetyl-CoA synthetase-like"/>
    <property type="match status" value="1"/>
</dbReference>
<evidence type="ECO:0000256" key="3">
    <source>
        <dbReference type="ARBA" id="ARBA00022553"/>
    </source>
</evidence>
<dbReference type="InterPro" id="IPR020806">
    <property type="entry name" value="PKS_PP-bd"/>
</dbReference>
<dbReference type="Gene3D" id="3.40.50.12780">
    <property type="entry name" value="N-terminal domain of ligase-like"/>
    <property type="match status" value="1"/>
</dbReference>
<dbReference type="InterPro" id="IPR045851">
    <property type="entry name" value="AMP-bd_C_sf"/>
</dbReference>
<dbReference type="PANTHER" id="PTHR43201:SF5">
    <property type="entry name" value="MEDIUM-CHAIN ACYL-COA LIGASE ACSF2, MITOCHONDRIAL"/>
    <property type="match status" value="1"/>
</dbReference>
<evidence type="ECO:0000256" key="1">
    <source>
        <dbReference type="ARBA" id="ARBA00006432"/>
    </source>
</evidence>
<dbReference type="AlphaFoldDB" id="A0A517W022"/>
<dbReference type="EMBL" id="CP037920">
    <property type="protein sequence ID" value="QDT98604.1"/>
    <property type="molecule type" value="Genomic_DNA"/>
</dbReference>
<dbReference type="SMART" id="SM00823">
    <property type="entry name" value="PKS_PP"/>
    <property type="match status" value="1"/>
</dbReference>
<gene>
    <name evidence="7" type="primary">lcfB_4</name>
    <name evidence="7" type="ORF">V144x_41110</name>
</gene>
<dbReference type="InterPro" id="IPR000873">
    <property type="entry name" value="AMP-dep_synth/lig_dom"/>
</dbReference>
<dbReference type="Pfam" id="PF13193">
    <property type="entry name" value="AMP-binding_C"/>
    <property type="match status" value="1"/>
</dbReference>
<evidence type="ECO:0000313" key="8">
    <source>
        <dbReference type="Proteomes" id="UP000318704"/>
    </source>
</evidence>
<evidence type="ECO:0000256" key="2">
    <source>
        <dbReference type="ARBA" id="ARBA00022450"/>
    </source>
</evidence>
<feature type="region of interest" description="Disordered" evidence="5">
    <location>
        <begin position="638"/>
        <end position="678"/>
    </location>
</feature>
<comment type="similarity">
    <text evidence="1">Belongs to the ATP-dependent AMP-binding enzyme family.</text>
</comment>
<evidence type="ECO:0000256" key="4">
    <source>
        <dbReference type="ARBA" id="ARBA00022598"/>
    </source>
</evidence>
<organism evidence="7 8">
    <name type="scientific">Gimesia aquarii</name>
    <dbReference type="NCBI Taxonomy" id="2527964"/>
    <lineage>
        <taxon>Bacteria</taxon>
        <taxon>Pseudomonadati</taxon>
        <taxon>Planctomycetota</taxon>
        <taxon>Planctomycetia</taxon>
        <taxon>Planctomycetales</taxon>
        <taxon>Planctomycetaceae</taxon>
        <taxon>Gimesia</taxon>
    </lineage>
</organism>
<keyword evidence="4 7" id="KW-0436">Ligase</keyword>
<dbReference type="InterPro" id="IPR020845">
    <property type="entry name" value="AMP-binding_CS"/>
</dbReference>
<accession>A0A517W022</accession>
<dbReference type="Pfam" id="PF00550">
    <property type="entry name" value="PP-binding"/>
    <property type="match status" value="1"/>
</dbReference>
<keyword evidence="3" id="KW-0597">Phosphoprotein</keyword>
<dbReference type="KEGG" id="gaw:V144x_41110"/>
<name>A0A517W022_9PLAN</name>
<dbReference type="GO" id="GO:0031177">
    <property type="term" value="F:phosphopantetheine binding"/>
    <property type="evidence" value="ECO:0007669"/>
    <property type="project" value="InterPro"/>
</dbReference>
<dbReference type="RefSeq" id="WP_144987403.1">
    <property type="nucleotide sequence ID" value="NZ_CP037920.1"/>
</dbReference>
<dbReference type="EC" id="6.2.1.3" evidence="7"/>
<dbReference type="InterPro" id="IPR036736">
    <property type="entry name" value="ACP-like_sf"/>
</dbReference>
<evidence type="ECO:0000313" key="7">
    <source>
        <dbReference type="EMBL" id="QDT98604.1"/>
    </source>
</evidence>
<feature type="domain" description="Carrier" evidence="6">
    <location>
        <begin position="554"/>
        <end position="632"/>
    </location>
</feature>
<dbReference type="SUPFAM" id="SSF47336">
    <property type="entry name" value="ACP-like"/>
    <property type="match status" value="1"/>
</dbReference>
<dbReference type="PROSITE" id="PS00455">
    <property type="entry name" value="AMP_BINDING"/>
    <property type="match status" value="1"/>
</dbReference>
<protein>
    <submittedName>
        <fullName evidence="7">Long-chain-fatty-acid--CoA ligase</fullName>
        <ecNumber evidence="7">6.2.1.3</ecNumber>
    </submittedName>
</protein>